<evidence type="ECO:0000313" key="2">
    <source>
        <dbReference type="Proteomes" id="UP000017246"/>
    </source>
</evidence>
<evidence type="ECO:0000313" key="1">
    <source>
        <dbReference type="EMBL" id="CDI96619.1"/>
    </source>
</evidence>
<dbReference type="GO" id="GO:0004177">
    <property type="term" value="F:aminopeptidase activity"/>
    <property type="evidence" value="ECO:0007669"/>
    <property type="project" value="UniProtKB-KW"/>
</dbReference>
<dbReference type="EMBL" id="LN902649">
    <property type="protein sequence ID" value="CDI96619.1"/>
    <property type="molecule type" value="Genomic_DNA"/>
</dbReference>
<gene>
    <name evidence="1" type="ORF">EmuJ_000025900</name>
</gene>
<name>A0A087VWQ9_ECHMU</name>
<organism evidence="1 2">
    <name type="scientific">Echinococcus multilocularis</name>
    <name type="common">Fox tapeworm</name>
    <dbReference type="NCBI Taxonomy" id="6211"/>
    <lineage>
        <taxon>Eukaryota</taxon>
        <taxon>Metazoa</taxon>
        <taxon>Spiralia</taxon>
        <taxon>Lophotrochozoa</taxon>
        <taxon>Platyhelminthes</taxon>
        <taxon>Cestoda</taxon>
        <taxon>Eucestoda</taxon>
        <taxon>Cyclophyllidea</taxon>
        <taxon>Taeniidae</taxon>
        <taxon>Echinococcus</taxon>
    </lineage>
</organism>
<keyword evidence="1" id="KW-0645">Protease</keyword>
<dbReference type="OrthoDB" id="3209743at2759"/>
<dbReference type="AlphaFoldDB" id="A0A087VWQ9"/>
<accession>A0A087VWQ9</accession>
<keyword evidence="1" id="KW-0378">Hydrolase</keyword>
<dbReference type="STRING" id="6211.A0A087VWQ9"/>
<dbReference type="Proteomes" id="UP000017246">
    <property type="component" value="Unassembled WGS sequence"/>
</dbReference>
<sequence length="136" mass="15347">MIIEGIWRDELRPDKWTAVTIDGMRSAQFEHIHDYPQREEGIEHLPCGKRAPFEGRDRTHYKGVLRHPSKELLTAIKHQITLPAGSKRKVGEELALGEDLLACATRINGGLGDHQEGSDVSHSSESESLLLYKRLL</sequence>
<reference evidence="1" key="1">
    <citation type="journal article" date="2013" name="Nature">
        <title>The genomes of four tapeworm species reveal adaptations to parasitism.</title>
        <authorList>
            <person name="Tsai I.J."/>
            <person name="Zarowiecki M."/>
            <person name="Holroyd N."/>
            <person name="Garciarrubio A."/>
            <person name="Sanchez-Flores A."/>
            <person name="Brooks K.L."/>
            <person name="Tracey A."/>
            <person name="Bobes R.J."/>
            <person name="Fragoso G."/>
            <person name="Sciutto E."/>
            <person name="Aslett M."/>
            <person name="Beasley H."/>
            <person name="Bennett H.M."/>
            <person name="Cai J."/>
            <person name="Camicia F."/>
            <person name="Clark R."/>
            <person name="Cucher M."/>
            <person name="De Silva N."/>
            <person name="Day T.A."/>
            <person name="Deplazes P."/>
            <person name="Estrada K."/>
            <person name="Fernandez C."/>
            <person name="Holland P.W."/>
            <person name="Hou J."/>
            <person name="Hu S."/>
            <person name="Huckvale T."/>
            <person name="Hung S.S."/>
            <person name="Kamenetzky L."/>
            <person name="Keane J.A."/>
            <person name="Kiss F."/>
            <person name="Koziol U."/>
            <person name="Lambert O."/>
            <person name="Liu K."/>
            <person name="Luo X."/>
            <person name="Luo Y."/>
            <person name="Macchiaroli N."/>
            <person name="Nichol S."/>
            <person name="Paps J."/>
            <person name="Parkinson J."/>
            <person name="Pouchkina-Stantcheva N."/>
            <person name="Riddiford N."/>
            <person name="Rosenzvit M."/>
            <person name="Salinas G."/>
            <person name="Wasmuth J.D."/>
            <person name="Zamanian M."/>
            <person name="Zheng Y."/>
            <person name="Cai X."/>
            <person name="Soberon X."/>
            <person name="Olson P.D."/>
            <person name="Laclette J.P."/>
            <person name="Brehm K."/>
            <person name="Berriman M."/>
            <person name="Garciarrubio A."/>
            <person name="Bobes R.J."/>
            <person name="Fragoso G."/>
            <person name="Sanchez-Flores A."/>
            <person name="Estrada K."/>
            <person name="Cevallos M.A."/>
            <person name="Morett E."/>
            <person name="Gonzalez V."/>
            <person name="Portillo T."/>
            <person name="Ochoa-Leyva A."/>
            <person name="Jose M.V."/>
            <person name="Sciutto E."/>
            <person name="Landa A."/>
            <person name="Jimenez L."/>
            <person name="Valdes V."/>
            <person name="Carrero J.C."/>
            <person name="Larralde C."/>
            <person name="Morales-Montor J."/>
            <person name="Limon-Lason J."/>
            <person name="Soberon X."/>
            <person name="Laclette J.P."/>
        </authorList>
    </citation>
    <scope>NUCLEOTIDE SEQUENCE [LARGE SCALE GENOMIC DNA]</scope>
</reference>
<keyword evidence="2" id="KW-1185">Reference proteome</keyword>
<protein>
    <submittedName>
        <fullName evidence="1">Methionine aminopeptidase 1</fullName>
    </submittedName>
</protein>
<keyword evidence="1" id="KW-0031">Aminopeptidase</keyword>
<reference evidence="1" key="2">
    <citation type="submission" date="2015-11" db="EMBL/GenBank/DDBJ databases">
        <authorList>
            <person name="Zhang Y."/>
            <person name="Guo Z."/>
        </authorList>
    </citation>
    <scope>NUCLEOTIDE SEQUENCE</scope>
</reference>
<proteinExistence type="predicted"/>